<dbReference type="SUPFAM" id="SSF46946">
    <property type="entry name" value="S13-like H2TH domain"/>
    <property type="match status" value="1"/>
</dbReference>
<dbReference type="PATRIC" id="fig|1698285.3.peg.415"/>
<reference evidence="17 18" key="1">
    <citation type="journal article" date="2016" name="Sci. Rep.">
        <title>Metabolic traits of an uncultured archaeal lineage -MSBL1- from brine pools of the Red Sea.</title>
        <authorList>
            <person name="Mwirichia R."/>
            <person name="Alam I."/>
            <person name="Rashid M."/>
            <person name="Vinu M."/>
            <person name="Ba-Alawi W."/>
            <person name="Anthony Kamau A."/>
            <person name="Kamanda Ngugi D."/>
            <person name="Goker M."/>
            <person name="Klenk H.P."/>
            <person name="Bajic V."/>
            <person name="Stingl U."/>
        </authorList>
    </citation>
    <scope>NUCLEOTIDE SEQUENCE [LARGE SCALE GENOMIC DNA]</scope>
    <source>
        <strain evidence="17">SCGC-AAA382N08</strain>
    </source>
</reference>
<dbReference type="SUPFAM" id="SSF81624">
    <property type="entry name" value="N-terminal domain of MutM-like DNA repair proteins"/>
    <property type="match status" value="1"/>
</dbReference>
<proteinExistence type="inferred from homology"/>
<dbReference type="SMART" id="SM00898">
    <property type="entry name" value="Fapy_DNA_glyco"/>
    <property type="match status" value="1"/>
</dbReference>
<keyword evidence="12" id="KW-0511">Multifunctional enzyme</keyword>
<dbReference type="PROSITE" id="PS51066">
    <property type="entry name" value="ZF_FPG_2"/>
    <property type="match status" value="1"/>
</dbReference>
<dbReference type="InterPro" id="IPR010663">
    <property type="entry name" value="Znf_FPG/IleRS"/>
</dbReference>
<evidence type="ECO:0000256" key="5">
    <source>
        <dbReference type="ARBA" id="ARBA00022763"/>
    </source>
</evidence>
<dbReference type="InterPro" id="IPR000214">
    <property type="entry name" value="Znf_DNA_glyclase/AP_lyase"/>
</dbReference>
<dbReference type="Gene3D" id="3.20.190.10">
    <property type="entry name" value="MutM-like, N-terminal"/>
    <property type="match status" value="1"/>
</dbReference>
<dbReference type="GO" id="GO:0016829">
    <property type="term" value="F:lyase activity"/>
    <property type="evidence" value="ECO:0007669"/>
    <property type="project" value="UniProtKB-KW"/>
</dbReference>
<dbReference type="InterPro" id="IPR015886">
    <property type="entry name" value="H2TH_FPG"/>
</dbReference>
<dbReference type="Pfam" id="PF06827">
    <property type="entry name" value="zf-FPG_IleRS"/>
    <property type="match status" value="1"/>
</dbReference>
<dbReference type="AlphaFoldDB" id="A0A133VQP3"/>
<evidence type="ECO:0000313" key="17">
    <source>
        <dbReference type="EMBL" id="KXB08730.1"/>
    </source>
</evidence>
<dbReference type="Proteomes" id="UP000070175">
    <property type="component" value="Unassembled WGS sequence"/>
</dbReference>
<evidence type="ECO:0000256" key="7">
    <source>
        <dbReference type="ARBA" id="ARBA00022801"/>
    </source>
</evidence>
<organism evidence="17 18">
    <name type="scientific">candidate division MSBL1 archaeon SCGC-AAA382N08</name>
    <dbReference type="NCBI Taxonomy" id="1698285"/>
    <lineage>
        <taxon>Archaea</taxon>
        <taxon>Methanobacteriati</taxon>
        <taxon>Methanobacteriota</taxon>
        <taxon>candidate division MSBL1</taxon>
    </lineage>
</organism>
<evidence type="ECO:0000259" key="16">
    <source>
        <dbReference type="PROSITE" id="PS51068"/>
    </source>
</evidence>
<evidence type="ECO:0000256" key="4">
    <source>
        <dbReference type="ARBA" id="ARBA00022723"/>
    </source>
</evidence>
<dbReference type="Pfam" id="PF01149">
    <property type="entry name" value="Fapy_DNA_glyco"/>
    <property type="match status" value="1"/>
</dbReference>
<evidence type="ECO:0000259" key="15">
    <source>
        <dbReference type="PROSITE" id="PS51066"/>
    </source>
</evidence>
<evidence type="ECO:0000256" key="9">
    <source>
        <dbReference type="ARBA" id="ARBA00023125"/>
    </source>
</evidence>
<evidence type="ECO:0000256" key="13">
    <source>
        <dbReference type="ARBA" id="ARBA00023295"/>
    </source>
</evidence>
<dbReference type="SMART" id="SM01232">
    <property type="entry name" value="H2TH"/>
    <property type="match status" value="1"/>
</dbReference>
<evidence type="ECO:0000256" key="8">
    <source>
        <dbReference type="ARBA" id="ARBA00022833"/>
    </source>
</evidence>
<dbReference type="GO" id="GO:0006284">
    <property type="term" value="P:base-excision repair"/>
    <property type="evidence" value="ECO:0007669"/>
    <property type="project" value="InterPro"/>
</dbReference>
<keyword evidence="6 14" id="KW-0863">Zinc-finger</keyword>
<comment type="cofactor">
    <cofactor evidence="2">
        <name>Zn(2+)</name>
        <dbReference type="ChEBI" id="CHEBI:29105"/>
    </cofactor>
</comment>
<keyword evidence="11" id="KW-0456">Lyase</keyword>
<dbReference type="GO" id="GO:0008534">
    <property type="term" value="F:oxidized purine nucleobase lesion DNA N-glycosylase activity"/>
    <property type="evidence" value="ECO:0007669"/>
    <property type="project" value="UniProtKB-EC"/>
</dbReference>
<evidence type="ECO:0000313" key="18">
    <source>
        <dbReference type="Proteomes" id="UP000070175"/>
    </source>
</evidence>
<comment type="caution">
    <text evidence="17">The sequence shown here is derived from an EMBL/GenBank/DDBJ whole genome shotgun (WGS) entry which is preliminary data.</text>
</comment>
<dbReference type="GO" id="GO:0003906">
    <property type="term" value="F:DNA-(apurinic or apyrimidinic site) endonuclease activity"/>
    <property type="evidence" value="ECO:0007669"/>
    <property type="project" value="InterPro"/>
</dbReference>
<evidence type="ECO:0000256" key="1">
    <source>
        <dbReference type="ARBA" id="ARBA00001668"/>
    </source>
</evidence>
<dbReference type="InterPro" id="IPR012319">
    <property type="entry name" value="FPG_cat"/>
</dbReference>
<keyword evidence="5" id="KW-0227">DNA damage</keyword>
<feature type="domain" description="FPG-type" evidence="15">
    <location>
        <begin position="226"/>
        <end position="260"/>
    </location>
</feature>
<evidence type="ECO:0000256" key="6">
    <source>
        <dbReference type="ARBA" id="ARBA00022771"/>
    </source>
</evidence>
<feature type="domain" description="Formamidopyrimidine-DNA glycosylase catalytic" evidence="16">
    <location>
        <begin position="2"/>
        <end position="115"/>
    </location>
</feature>
<evidence type="ECO:0000256" key="3">
    <source>
        <dbReference type="ARBA" id="ARBA00009409"/>
    </source>
</evidence>
<keyword evidence="7" id="KW-0378">Hydrolase</keyword>
<evidence type="ECO:0000256" key="2">
    <source>
        <dbReference type="ARBA" id="ARBA00001947"/>
    </source>
</evidence>
<dbReference type="Gene3D" id="1.10.8.50">
    <property type="match status" value="1"/>
</dbReference>
<keyword evidence="9" id="KW-0238">DNA-binding</keyword>
<keyword evidence="8" id="KW-0862">Zinc</keyword>
<dbReference type="PROSITE" id="PS51068">
    <property type="entry name" value="FPG_CAT"/>
    <property type="match status" value="1"/>
</dbReference>
<evidence type="ECO:0000256" key="12">
    <source>
        <dbReference type="ARBA" id="ARBA00023268"/>
    </source>
</evidence>
<protein>
    <submittedName>
        <fullName evidence="17">Uncharacterized protein</fullName>
    </submittedName>
</protein>
<name>A0A133VQP3_9EURY</name>
<comment type="catalytic activity">
    <reaction evidence="1">
        <text>Hydrolysis of DNA containing ring-opened 7-methylguanine residues, releasing 2,6-diamino-4-hydroxy-5-(N-methyl)formamidopyrimidine.</text>
        <dbReference type="EC" id="3.2.2.23"/>
    </reaction>
</comment>
<dbReference type="InterPro" id="IPR010979">
    <property type="entry name" value="Ribosomal_uS13-like_H2TH"/>
</dbReference>
<accession>A0A133VQP3</accession>
<dbReference type="GO" id="GO:0008270">
    <property type="term" value="F:zinc ion binding"/>
    <property type="evidence" value="ECO:0007669"/>
    <property type="project" value="UniProtKB-KW"/>
</dbReference>
<gene>
    <name evidence="17" type="ORF">AKJ56_00515</name>
</gene>
<dbReference type="PANTHER" id="PTHR22993">
    <property type="entry name" value="FORMAMIDOPYRIMIDINE-DNA GLYCOSYLASE"/>
    <property type="match status" value="1"/>
</dbReference>
<keyword evidence="18" id="KW-1185">Reference proteome</keyword>
<keyword evidence="10" id="KW-0234">DNA repair</keyword>
<comment type="similarity">
    <text evidence="3">Belongs to the FPG family.</text>
</comment>
<sequence>MPELPEVEIQRKYFNSTSLNKKITKITLQSEEILEKISKKKLIEKLEGEKFTETRRYGKYLFSHIDNESWLAVHFGMTGKLEFLKTSNDKPAYTKLFITFSDETHLAYTSIRKLGTLTLTPSVEKFVEKKQLGPDALDLDFKTFESILSNRRGTIKYTLMNQKIIAGIGNLYSDEILFQSKIHPKKQSNEITRENKKKLFKKLKEVLFTAIENDSYLESFPESYLIRHRNKNGNCPSCGTELTRIKVLGRSTYYCPNDQSPK</sequence>
<keyword evidence="13" id="KW-0326">Glycosidase</keyword>
<evidence type="ECO:0000256" key="10">
    <source>
        <dbReference type="ARBA" id="ARBA00023204"/>
    </source>
</evidence>
<dbReference type="InterPro" id="IPR035937">
    <property type="entry name" value="FPG_N"/>
</dbReference>
<dbReference type="EMBL" id="LHYJ01000004">
    <property type="protein sequence ID" value="KXB08730.1"/>
    <property type="molecule type" value="Genomic_DNA"/>
</dbReference>
<dbReference type="PANTHER" id="PTHR22993:SF9">
    <property type="entry name" value="FORMAMIDOPYRIMIDINE-DNA GLYCOSYLASE"/>
    <property type="match status" value="1"/>
</dbReference>
<dbReference type="Pfam" id="PF06831">
    <property type="entry name" value="H2TH"/>
    <property type="match status" value="1"/>
</dbReference>
<evidence type="ECO:0000256" key="14">
    <source>
        <dbReference type="PROSITE-ProRule" id="PRU00391"/>
    </source>
</evidence>
<dbReference type="GO" id="GO:0003684">
    <property type="term" value="F:damaged DNA binding"/>
    <property type="evidence" value="ECO:0007669"/>
    <property type="project" value="InterPro"/>
</dbReference>
<dbReference type="SUPFAM" id="SSF57716">
    <property type="entry name" value="Glucocorticoid receptor-like (DNA-binding domain)"/>
    <property type="match status" value="1"/>
</dbReference>
<keyword evidence="4" id="KW-0479">Metal-binding</keyword>
<evidence type="ECO:0000256" key="11">
    <source>
        <dbReference type="ARBA" id="ARBA00023239"/>
    </source>
</evidence>